<dbReference type="EMBL" id="CZBY01000023">
    <property type="protein sequence ID" value="CUQ91244.1"/>
    <property type="molecule type" value="Genomic_DNA"/>
</dbReference>
<dbReference type="OrthoDB" id="5295945at2"/>
<keyword evidence="5 10" id="KW-0548">Nucleotidyltransferase</keyword>
<dbReference type="GO" id="GO:0005524">
    <property type="term" value="F:ATP binding"/>
    <property type="evidence" value="ECO:0007669"/>
    <property type="project" value="UniProtKB-KW"/>
</dbReference>
<dbReference type="NCBIfam" id="NF000840">
    <property type="entry name" value="PRK00071.1-3"/>
    <property type="match status" value="1"/>
</dbReference>
<dbReference type="HAMAP" id="MF_00244">
    <property type="entry name" value="NaMN_adenylyltr"/>
    <property type="match status" value="1"/>
</dbReference>
<proteinExistence type="inferred from homology"/>
<keyword evidence="3 10" id="KW-0662">Pyridine nucleotide biosynthesis</keyword>
<sequence>MIKIGVFGGAFNPVHNGHINMVKEAFADLKLQKMLIIPTCVSPHKSNKGLIAFEDRAKMCELAFADEIASGKFEISDIEKRMGGTSYTINTIRELKRQYPDDAVFYLIIGGDMLFYFDKWYRYEALLGECKVVAAARENSEYSDMCEYAAEMGRIKVLNLHVTEVSSTEIREKLKNGESITGLVPEAVEGYIKERGLYV</sequence>
<dbReference type="InterPro" id="IPR005248">
    <property type="entry name" value="NadD/NMNAT"/>
</dbReference>
<keyword evidence="8 10" id="KW-0520">NAD</keyword>
<evidence type="ECO:0000256" key="3">
    <source>
        <dbReference type="ARBA" id="ARBA00022642"/>
    </source>
</evidence>
<dbReference type="PANTHER" id="PTHR39321">
    <property type="entry name" value="NICOTINATE-NUCLEOTIDE ADENYLYLTRANSFERASE-RELATED"/>
    <property type="match status" value="1"/>
</dbReference>
<dbReference type="NCBIfam" id="TIGR00482">
    <property type="entry name" value="nicotinate (nicotinamide) nucleotide adenylyltransferase"/>
    <property type="match status" value="1"/>
</dbReference>
<evidence type="ECO:0000256" key="1">
    <source>
        <dbReference type="ARBA" id="ARBA00002324"/>
    </source>
</evidence>
<keyword evidence="6 10" id="KW-0547">Nucleotide-binding</keyword>
<accession>A0A174ZVI9</accession>
<dbReference type="Pfam" id="PF01467">
    <property type="entry name" value="CTP_transf_like"/>
    <property type="match status" value="1"/>
</dbReference>
<evidence type="ECO:0000313" key="13">
    <source>
        <dbReference type="Proteomes" id="UP000095662"/>
    </source>
</evidence>
<dbReference type="UniPathway" id="UPA00253">
    <property type="reaction ID" value="UER00332"/>
</dbReference>
<gene>
    <name evidence="10 12" type="primary">nadD</name>
    <name evidence="12" type="ORF">ERS852540_02293</name>
</gene>
<dbReference type="CDD" id="cd02165">
    <property type="entry name" value="NMNAT"/>
    <property type="match status" value="1"/>
</dbReference>
<evidence type="ECO:0000259" key="11">
    <source>
        <dbReference type="Pfam" id="PF01467"/>
    </source>
</evidence>
<dbReference type="GO" id="GO:0004515">
    <property type="term" value="F:nicotinate-nucleotide adenylyltransferase activity"/>
    <property type="evidence" value="ECO:0007669"/>
    <property type="project" value="UniProtKB-UniRule"/>
</dbReference>
<dbReference type="PANTHER" id="PTHR39321:SF3">
    <property type="entry name" value="PHOSPHOPANTETHEINE ADENYLYLTRANSFERASE"/>
    <property type="match status" value="1"/>
</dbReference>
<keyword evidence="7 10" id="KW-0067">ATP-binding</keyword>
<comment type="function">
    <text evidence="1 10">Catalyzes the reversible adenylation of nicotinate mononucleotide (NaMN) to nicotinic acid adenine dinucleotide (NaAD).</text>
</comment>
<evidence type="ECO:0000256" key="5">
    <source>
        <dbReference type="ARBA" id="ARBA00022695"/>
    </source>
</evidence>
<dbReference type="GO" id="GO:0009435">
    <property type="term" value="P:NAD+ biosynthetic process"/>
    <property type="evidence" value="ECO:0007669"/>
    <property type="project" value="UniProtKB-UniRule"/>
</dbReference>
<protein>
    <recommendedName>
        <fullName evidence="10">Probable nicotinate-nucleotide adenylyltransferase</fullName>
        <ecNumber evidence="10">2.7.7.18</ecNumber>
    </recommendedName>
    <alternativeName>
        <fullName evidence="10">Deamido-NAD(+) diphosphorylase</fullName>
    </alternativeName>
    <alternativeName>
        <fullName evidence="10">Deamido-NAD(+) pyrophosphorylase</fullName>
    </alternativeName>
    <alternativeName>
        <fullName evidence="10">Nicotinate mononucleotide adenylyltransferase</fullName>
        <shortName evidence="10">NaMN adenylyltransferase</shortName>
    </alternativeName>
</protein>
<comment type="catalytic activity">
    <reaction evidence="9 10">
        <text>nicotinate beta-D-ribonucleotide + ATP + H(+) = deamido-NAD(+) + diphosphate</text>
        <dbReference type="Rhea" id="RHEA:22860"/>
        <dbReference type="ChEBI" id="CHEBI:15378"/>
        <dbReference type="ChEBI" id="CHEBI:30616"/>
        <dbReference type="ChEBI" id="CHEBI:33019"/>
        <dbReference type="ChEBI" id="CHEBI:57502"/>
        <dbReference type="ChEBI" id="CHEBI:58437"/>
        <dbReference type="EC" id="2.7.7.18"/>
    </reaction>
</comment>
<evidence type="ECO:0000256" key="8">
    <source>
        <dbReference type="ARBA" id="ARBA00023027"/>
    </source>
</evidence>
<comment type="similarity">
    <text evidence="10">Belongs to the NadD family.</text>
</comment>
<dbReference type="EC" id="2.7.7.18" evidence="10"/>
<dbReference type="Gene3D" id="3.40.50.620">
    <property type="entry name" value="HUPs"/>
    <property type="match status" value="1"/>
</dbReference>
<evidence type="ECO:0000256" key="7">
    <source>
        <dbReference type="ARBA" id="ARBA00022840"/>
    </source>
</evidence>
<comment type="pathway">
    <text evidence="2 10">Cofactor biosynthesis; NAD(+) biosynthesis; deamido-NAD(+) from nicotinate D-ribonucleotide: step 1/1.</text>
</comment>
<evidence type="ECO:0000256" key="4">
    <source>
        <dbReference type="ARBA" id="ARBA00022679"/>
    </source>
</evidence>
<feature type="domain" description="Cytidyltransferase-like" evidence="11">
    <location>
        <begin position="6"/>
        <end position="173"/>
    </location>
</feature>
<name>A0A174ZVI9_9FIRM</name>
<dbReference type="Proteomes" id="UP000095662">
    <property type="component" value="Unassembled WGS sequence"/>
</dbReference>
<evidence type="ECO:0000256" key="9">
    <source>
        <dbReference type="ARBA" id="ARBA00048721"/>
    </source>
</evidence>
<keyword evidence="4 10" id="KW-0808">Transferase</keyword>
<evidence type="ECO:0000256" key="2">
    <source>
        <dbReference type="ARBA" id="ARBA00005019"/>
    </source>
</evidence>
<organism evidence="12 13">
    <name type="scientific">[Eubacterium] siraeum</name>
    <dbReference type="NCBI Taxonomy" id="39492"/>
    <lineage>
        <taxon>Bacteria</taxon>
        <taxon>Bacillati</taxon>
        <taxon>Bacillota</taxon>
        <taxon>Clostridia</taxon>
        <taxon>Eubacteriales</taxon>
        <taxon>Oscillospiraceae</taxon>
        <taxon>Oscillospiraceae incertae sedis</taxon>
    </lineage>
</organism>
<evidence type="ECO:0000313" key="12">
    <source>
        <dbReference type="EMBL" id="CUQ91244.1"/>
    </source>
</evidence>
<reference evidence="12 13" key="1">
    <citation type="submission" date="2015-09" db="EMBL/GenBank/DDBJ databases">
        <authorList>
            <consortium name="Pathogen Informatics"/>
        </authorList>
    </citation>
    <scope>NUCLEOTIDE SEQUENCE [LARGE SCALE GENOMIC DNA]</scope>
    <source>
        <strain evidence="12 13">2789STDY5834928</strain>
    </source>
</reference>
<dbReference type="AlphaFoldDB" id="A0A174ZVI9"/>
<dbReference type="InterPro" id="IPR004821">
    <property type="entry name" value="Cyt_trans-like"/>
</dbReference>
<dbReference type="STRING" id="39492.ERS852540_02293"/>
<evidence type="ECO:0000256" key="10">
    <source>
        <dbReference type="HAMAP-Rule" id="MF_00244"/>
    </source>
</evidence>
<dbReference type="NCBIfam" id="TIGR00125">
    <property type="entry name" value="cyt_tran_rel"/>
    <property type="match status" value="1"/>
</dbReference>
<dbReference type="SUPFAM" id="SSF52374">
    <property type="entry name" value="Nucleotidylyl transferase"/>
    <property type="match status" value="1"/>
</dbReference>
<dbReference type="InterPro" id="IPR014729">
    <property type="entry name" value="Rossmann-like_a/b/a_fold"/>
</dbReference>
<evidence type="ECO:0000256" key="6">
    <source>
        <dbReference type="ARBA" id="ARBA00022741"/>
    </source>
</evidence>